<dbReference type="InterPro" id="IPR001279">
    <property type="entry name" value="Metallo-B-lactamas"/>
</dbReference>
<sequence>MRRAERHRLEDVADGVWLLRGGFPGKTMNVYFVRDGDGVLMFDAGVRSMAGAAAAAAASLGGLTRIVLGHAHADHRGTAAALGVPALCHPLERAGAQGDGGAHYFHTERLNAAARLVMGRMLAGWDGGPVTIADTVEEGDAIAGFEVVHLPGHAPGQIGLWRAADRLALTSDCFYTLDPQTGRKGHARVPHAAFNADTEQARASIRKLAALEPAAAWPGHADPLRGDVRAQLERAAETT</sequence>
<dbReference type="SUPFAM" id="SSF56281">
    <property type="entry name" value="Metallo-hydrolase/oxidoreductase"/>
    <property type="match status" value="1"/>
</dbReference>
<proteinExistence type="predicted"/>
<dbReference type="InterPro" id="IPR050855">
    <property type="entry name" value="NDM-1-like"/>
</dbReference>
<reference evidence="2" key="1">
    <citation type="submission" date="2020-05" db="EMBL/GenBank/DDBJ databases">
        <authorList>
            <person name="Chiriac C."/>
            <person name="Salcher M."/>
            <person name="Ghai R."/>
            <person name="Kavagutti S V."/>
        </authorList>
    </citation>
    <scope>NUCLEOTIDE SEQUENCE</scope>
</reference>
<dbReference type="InterPro" id="IPR036866">
    <property type="entry name" value="RibonucZ/Hydroxyglut_hydro"/>
</dbReference>
<dbReference type="PANTHER" id="PTHR42951">
    <property type="entry name" value="METALLO-BETA-LACTAMASE DOMAIN-CONTAINING"/>
    <property type="match status" value="1"/>
</dbReference>
<evidence type="ECO:0000313" key="2">
    <source>
        <dbReference type="EMBL" id="CAB4938709.1"/>
    </source>
</evidence>
<organism evidence="2">
    <name type="scientific">freshwater metagenome</name>
    <dbReference type="NCBI Taxonomy" id="449393"/>
    <lineage>
        <taxon>unclassified sequences</taxon>
        <taxon>metagenomes</taxon>
        <taxon>ecological metagenomes</taxon>
    </lineage>
</organism>
<dbReference type="EMBL" id="CAFBMX010000008">
    <property type="protein sequence ID" value="CAB4938709.1"/>
    <property type="molecule type" value="Genomic_DNA"/>
</dbReference>
<dbReference type="Gene3D" id="3.60.15.10">
    <property type="entry name" value="Ribonuclease Z/Hydroxyacylglutathione hydrolase-like"/>
    <property type="match status" value="1"/>
</dbReference>
<feature type="domain" description="Metallo-beta-lactamase" evidence="1">
    <location>
        <begin position="27"/>
        <end position="220"/>
    </location>
</feature>
<name>A0A6J7J6I3_9ZZZZ</name>
<gene>
    <name evidence="2" type="ORF">UFOPK3674_01673</name>
</gene>
<evidence type="ECO:0000259" key="1">
    <source>
        <dbReference type="SMART" id="SM00849"/>
    </source>
</evidence>
<dbReference type="SMART" id="SM00849">
    <property type="entry name" value="Lactamase_B"/>
    <property type="match status" value="1"/>
</dbReference>
<dbReference type="Pfam" id="PF00753">
    <property type="entry name" value="Lactamase_B"/>
    <property type="match status" value="1"/>
</dbReference>
<protein>
    <submittedName>
        <fullName evidence="2">Unannotated protein</fullName>
    </submittedName>
</protein>
<dbReference type="AlphaFoldDB" id="A0A6J7J6I3"/>
<accession>A0A6J7J6I3</accession>